<reference evidence="3 4" key="1">
    <citation type="submission" date="2014-05" db="EMBL/GenBank/DDBJ databases">
        <title>Draft Genome Sequence of Kitasatospora cheerisanensis KCTC 2395.</title>
        <authorList>
            <person name="Nam D.H."/>
        </authorList>
    </citation>
    <scope>NUCLEOTIDE SEQUENCE [LARGE SCALE GENOMIC DNA]</scope>
    <source>
        <strain evidence="3 4">KCTC 2395</strain>
    </source>
</reference>
<feature type="region of interest" description="Disordered" evidence="1">
    <location>
        <begin position="239"/>
        <end position="259"/>
    </location>
</feature>
<evidence type="ECO:0000259" key="2">
    <source>
        <dbReference type="Pfam" id="PF08241"/>
    </source>
</evidence>
<feature type="compositionally biased region" description="Low complexity" evidence="1">
    <location>
        <begin position="239"/>
        <end position="249"/>
    </location>
</feature>
<dbReference type="PATRIC" id="fig|1348663.4.peg.4113"/>
<keyword evidence="4" id="KW-1185">Reference proteome</keyword>
<dbReference type="EMBL" id="JNBY01000093">
    <property type="protein sequence ID" value="KDN84476.1"/>
    <property type="molecule type" value="Genomic_DNA"/>
</dbReference>
<comment type="caution">
    <text evidence="3">The sequence shown here is derived from an EMBL/GenBank/DDBJ whole genome shotgun (WGS) entry which is preliminary data.</text>
</comment>
<accession>A0A066Z2A4</accession>
<sequence>MSQVSSARPAGRRTPAAPPVLVTSRPLDEYTAHFGLTRAELRRLDGPLLDCPGGAAAFAAEARELGCRVVAVDPGYALGPRRLAELAADGRDTMAGAIRRDPARHLPRAHHGRRRPDKYLRSWDRARGLFAADAAAHPGHYLAAALPRLPFADGSFALTLSSYLLFAYPALFTPADQFRALRELARVTAPDGEVRVFPLYDHVGSPCPHLPELRAALRHHRIASRVLTTAPGHRVLALGPAADAPSAGPGRRGSVPQLAHRPQVRAHRVPAAGEALHPVGELPVLLLQRGQRLRRGAPDVVLAVDQARQHLPDGAGRQARLQQRTDLPDPLHQRLVVLPVAVRRTPRLQQALLLVVAQQAGRRPRPVRQFADPHPRLPSAGKDLTFTPM</sequence>
<dbReference type="Gene3D" id="3.40.50.150">
    <property type="entry name" value="Vaccinia Virus protein VP39"/>
    <property type="match status" value="1"/>
</dbReference>
<evidence type="ECO:0000256" key="1">
    <source>
        <dbReference type="SAM" id="MobiDB-lite"/>
    </source>
</evidence>
<feature type="region of interest" description="Disordered" evidence="1">
    <location>
        <begin position="365"/>
        <end position="389"/>
    </location>
</feature>
<dbReference type="GO" id="GO:0008757">
    <property type="term" value="F:S-adenosylmethionine-dependent methyltransferase activity"/>
    <property type="evidence" value="ECO:0007669"/>
    <property type="project" value="InterPro"/>
</dbReference>
<dbReference type="SUPFAM" id="SSF53335">
    <property type="entry name" value="S-adenosyl-L-methionine-dependent methyltransferases"/>
    <property type="match status" value="1"/>
</dbReference>
<name>A0A066Z2A4_9ACTN</name>
<dbReference type="InterPro" id="IPR013216">
    <property type="entry name" value="Methyltransf_11"/>
</dbReference>
<feature type="domain" description="Methyltransferase type 11" evidence="2">
    <location>
        <begin position="139"/>
        <end position="194"/>
    </location>
</feature>
<evidence type="ECO:0000313" key="4">
    <source>
        <dbReference type="Proteomes" id="UP000027178"/>
    </source>
</evidence>
<feature type="region of interest" description="Disordered" evidence="1">
    <location>
        <begin position="1"/>
        <end position="20"/>
    </location>
</feature>
<proteinExistence type="predicted"/>
<evidence type="ECO:0000313" key="3">
    <source>
        <dbReference type="EMBL" id="KDN84476.1"/>
    </source>
</evidence>
<dbReference type="HOGENOM" id="CLU_709370_0_0_11"/>
<dbReference type="Pfam" id="PF08241">
    <property type="entry name" value="Methyltransf_11"/>
    <property type="match status" value="1"/>
</dbReference>
<dbReference type="InterPro" id="IPR029063">
    <property type="entry name" value="SAM-dependent_MTases_sf"/>
</dbReference>
<gene>
    <name evidence="3" type="ORF">KCH_42670</name>
</gene>
<dbReference type="AlphaFoldDB" id="A0A066Z2A4"/>
<organism evidence="3 4">
    <name type="scientific">Kitasatospora cheerisanensis KCTC 2395</name>
    <dbReference type="NCBI Taxonomy" id="1348663"/>
    <lineage>
        <taxon>Bacteria</taxon>
        <taxon>Bacillati</taxon>
        <taxon>Actinomycetota</taxon>
        <taxon>Actinomycetes</taxon>
        <taxon>Kitasatosporales</taxon>
        <taxon>Streptomycetaceae</taxon>
        <taxon>Kitasatospora</taxon>
    </lineage>
</organism>
<dbReference type="Proteomes" id="UP000027178">
    <property type="component" value="Unassembled WGS sequence"/>
</dbReference>
<protein>
    <recommendedName>
        <fullName evidence="2">Methyltransferase type 11 domain-containing protein</fullName>
    </recommendedName>
</protein>
<dbReference type="eggNOG" id="COG2226">
    <property type="taxonomic scope" value="Bacteria"/>
</dbReference>